<evidence type="ECO:0000313" key="2">
    <source>
        <dbReference type="EMBL" id="CAB4191255.1"/>
    </source>
</evidence>
<accession>A0A6J5RFU0</accession>
<organism evidence="2">
    <name type="scientific">uncultured Caudovirales phage</name>
    <dbReference type="NCBI Taxonomy" id="2100421"/>
    <lineage>
        <taxon>Viruses</taxon>
        <taxon>Duplodnaviria</taxon>
        <taxon>Heunggongvirae</taxon>
        <taxon>Uroviricota</taxon>
        <taxon>Caudoviricetes</taxon>
        <taxon>Peduoviridae</taxon>
        <taxon>Maltschvirus</taxon>
        <taxon>Maltschvirus maltsch</taxon>
    </lineage>
</organism>
<dbReference type="Gene3D" id="3.40.50.300">
    <property type="entry name" value="P-loop containing nucleotide triphosphate hydrolases"/>
    <property type="match status" value="1"/>
</dbReference>
<dbReference type="EMBL" id="LR796448">
    <property type="protein sequence ID" value="CAB4145567.1"/>
    <property type="molecule type" value="Genomic_DNA"/>
</dbReference>
<dbReference type="InterPro" id="IPR005021">
    <property type="entry name" value="Terminase_largesu-like"/>
</dbReference>
<name>A0A6J5RFU0_9CAUD</name>
<sequence length="506" mass="56072">MTKPQEDSVGGLVVPIGLNRPPEAQERLIETLFGRETPRIHSKIKDLPSRGGELIDFADSIGIPMLPWQKWLAMETHKVKEDGRWAYPLVTVVVARQQGKTTLMKLRILAGLFLWQDGLQIGTAHRLTTSLETFRDLVHIIEENEELAKQVKKIRWAHGSEEIELQSKFGGGRYMVKAGGSAARGISKPETVFVDETRELKDETTWASLRYTMMAAKNPQLWTLSNAGDQHSLVLNQLRERGLASASGAIDEIGYFEWSSNYSKIDDTPAFWKGAAMANPALGHTVHIDNLRAVLNDPPDVVKTEVLCQWVATISAAIPTQEWTECGEDDLELDEEKTTWFGIDCSPDRRNAALVAAQQIDSERFFVKLLHTWHNPISLDDKAIANDIAPYARQYPVEVVAYSKRTSSAIAARLVPAGIPITDIDGALYGQCCDELLGAITSKRLRHKNQTELSKQILSAARLPFGDGGWTIGRRASQSTVCATVATALVTHFATRPETEIDILVG</sequence>
<gene>
    <name evidence="2" type="ORF">UFOVP1220_16</name>
    <name evidence="1" type="ORF">UFOVP490_15</name>
</gene>
<dbReference type="EMBL" id="LR797161">
    <property type="protein sequence ID" value="CAB4191255.1"/>
    <property type="molecule type" value="Genomic_DNA"/>
</dbReference>
<reference evidence="2" key="1">
    <citation type="submission" date="2020-05" db="EMBL/GenBank/DDBJ databases">
        <authorList>
            <person name="Chiriac C."/>
            <person name="Salcher M."/>
            <person name="Ghai R."/>
            <person name="Kavagutti S V."/>
        </authorList>
    </citation>
    <scope>NUCLEOTIDE SEQUENCE</scope>
</reference>
<dbReference type="InterPro" id="IPR027417">
    <property type="entry name" value="P-loop_NTPase"/>
</dbReference>
<proteinExistence type="predicted"/>
<evidence type="ECO:0000313" key="1">
    <source>
        <dbReference type="EMBL" id="CAB4145567.1"/>
    </source>
</evidence>
<dbReference type="PANTHER" id="PTHR41287:SF1">
    <property type="entry name" value="PROTEIN YMFN"/>
    <property type="match status" value="1"/>
</dbReference>
<protein>
    <submittedName>
        <fullName evidence="2">Terminase large subunit, Lambdalikevirus-type</fullName>
    </submittedName>
</protein>
<dbReference type="PANTHER" id="PTHR41287">
    <property type="match status" value="1"/>
</dbReference>